<evidence type="ECO:0000256" key="6">
    <source>
        <dbReference type="SAM" id="MobiDB-lite"/>
    </source>
</evidence>
<sequence>MHNNPFEEREIPTAVVAEQDEADDGKRGEQHPGTDDTPSHGDADPTYPAISRLMLILTSCALSVFLVALDNTIISTAIPRITNEFRSLDEIAWYGSGFFVTMAAFQSMWGKLYKFFDVKFVYLVSILLFEVGSVICAAAPRSSTLIIGRAISGIGGAGVSTGSYLIVALSAPPRKMAALQGVISASFAIASVVGPLVGGAFTDYVSWRWCFWINLPVGGLASAFVMFFFATPKHGRPVQASWKEKLLQMDFAGTLLLLGAVICFLLGMQWGGITQSWSSGSVIGTLVAAGLISAVFVIAERYLKERATLNIRLLTTRPIALLMMQQVCVCSTFFMLLYYLPIYFQAVSGTNPTQSGIRIIPLLATSSIFAILSGILISMTGEFQLIAIAGNVLITIGSALTYTLGVDAPAHQWIGYQIPAGIGLGLSVQIALIACQALVDAPDLSTVSAMALFFQLLAGAVWLSVAQTLFGNKLLSSLVRKFGSARADSLFHAGPLEMRAMLSKEELQDAVEAYMEGIKTAYAVALALGAAALVVSVVAFVVDRRKLGKGVTAHVG</sequence>
<evidence type="ECO:0000256" key="2">
    <source>
        <dbReference type="ARBA" id="ARBA00022448"/>
    </source>
</evidence>
<feature type="region of interest" description="Disordered" evidence="6">
    <location>
        <begin position="1"/>
        <end position="43"/>
    </location>
</feature>
<feature type="transmembrane region" description="Helical" evidence="7">
    <location>
        <begin position="319"/>
        <end position="339"/>
    </location>
</feature>
<keyword evidence="5 7" id="KW-0472">Membrane</keyword>
<keyword evidence="4 7" id="KW-1133">Transmembrane helix</keyword>
<accession>A0A8H5Z7K2</accession>
<keyword evidence="2" id="KW-0813">Transport</keyword>
<evidence type="ECO:0000313" key="10">
    <source>
        <dbReference type="Proteomes" id="UP000624244"/>
    </source>
</evidence>
<dbReference type="InterPro" id="IPR011701">
    <property type="entry name" value="MFS"/>
</dbReference>
<feature type="transmembrane region" description="Helical" evidence="7">
    <location>
        <begin position="416"/>
        <end position="439"/>
    </location>
</feature>
<dbReference type="EMBL" id="WNKQ01000034">
    <property type="protein sequence ID" value="KAF5844027.1"/>
    <property type="molecule type" value="Genomic_DNA"/>
</dbReference>
<dbReference type="SUPFAM" id="SSF103473">
    <property type="entry name" value="MFS general substrate transporter"/>
    <property type="match status" value="1"/>
</dbReference>
<dbReference type="PROSITE" id="PS50850">
    <property type="entry name" value="MFS"/>
    <property type="match status" value="1"/>
</dbReference>
<name>A0A8H5Z7K2_COCSA</name>
<dbReference type="AlphaFoldDB" id="A0A8H5Z7K2"/>
<feature type="transmembrane region" description="Helical" evidence="7">
    <location>
        <begin position="277"/>
        <end position="299"/>
    </location>
</feature>
<gene>
    <name evidence="9" type="ORF">GGP41_009351</name>
</gene>
<evidence type="ECO:0000259" key="8">
    <source>
        <dbReference type="PROSITE" id="PS50850"/>
    </source>
</evidence>
<dbReference type="PANTHER" id="PTHR23501:SF177">
    <property type="entry name" value="MAJOR FACILITATOR SUPERFAMILY (MFS) PROFILE DOMAIN-CONTAINING PROTEIN-RELATED"/>
    <property type="match status" value="1"/>
</dbReference>
<feature type="transmembrane region" description="Helical" evidence="7">
    <location>
        <begin position="385"/>
        <end position="404"/>
    </location>
</feature>
<dbReference type="InterPro" id="IPR036259">
    <property type="entry name" value="MFS_trans_sf"/>
</dbReference>
<dbReference type="FunFam" id="1.20.1720.10:FF:000012">
    <property type="entry name" value="MFS toxin efflux pump (AflT)"/>
    <property type="match status" value="1"/>
</dbReference>
<evidence type="ECO:0000256" key="7">
    <source>
        <dbReference type="SAM" id="Phobius"/>
    </source>
</evidence>
<evidence type="ECO:0000313" key="9">
    <source>
        <dbReference type="EMBL" id="KAF5844027.1"/>
    </source>
</evidence>
<feature type="transmembrane region" description="Helical" evidence="7">
    <location>
        <begin position="251"/>
        <end position="271"/>
    </location>
</feature>
<dbReference type="GO" id="GO:0022857">
    <property type="term" value="F:transmembrane transporter activity"/>
    <property type="evidence" value="ECO:0007669"/>
    <property type="project" value="InterPro"/>
</dbReference>
<proteinExistence type="predicted"/>
<dbReference type="Proteomes" id="UP000624244">
    <property type="component" value="Unassembled WGS sequence"/>
</dbReference>
<feature type="transmembrane region" description="Helical" evidence="7">
    <location>
        <begin position="176"/>
        <end position="197"/>
    </location>
</feature>
<dbReference type="CDD" id="cd17502">
    <property type="entry name" value="MFS_Azr1_MDR_like"/>
    <property type="match status" value="1"/>
</dbReference>
<evidence type="ECO:0000256" key="5">
    <source>
        <dbReference type="ARBA" id="ARBA00023136"/>
    </source>
</evidence>
<feature type="transmembrane region" description="Helical" evidence="7">
    <location>
        <begin position="451"/>
        <end position="470"/>
    </location>
</feature>
<organism evidence="9 10">
    <name type="scientific">Cochliobolus sativus</name>
    <name type="common">Common root rot and spot blotch fungus</name>
    <name type="synonym">Bipolaris sorokiniana</name>
    <dbReference type="NCBI Taxonomy" id="45130"/>
    <lineage>
        <taxon>Eukaryota</taxon>
        <taxon>Fungi</taxon>
        <taxon>Dikarya</taxon>
        <taxon>Ascomycota</taxon>
        <taxon>Pezizomycotina</taxon>
        <taxon>Dothideomycetes</taxon>
        <taxon>Pleosporomycetidae</taxon>
        <taxon>Pleosporales</taxon>
        <taxon>Pleosporineae</taxon>
        <taxon>Pleosporaceae</taxon>
        <taxon>Bipolaris</taxon>
    </lineage>
</organism>
<reference evidence="9" key="1">
    <citation type="submission" date="2019-11" db="EMBL/GenBank/DDBJ databases">
        <title>Bipolaris sorokiniana Genome sequencing.</title>
        <authorList>
            <person name="Wang H."/>
        </authorList>
    </citation>
    <scope>NUCLEOTIDE SEQUENCE</scope>
</reference>
<feature type="compositionally biased region" description="Basic and acidic residues" evidence="6">
    <location>
        <begin position="24"/>
        <end position="43"/>
    </location>
</feature>
<feature type="transmembrane region" description="Helical" evidence="7">
    <location>
        <begin position="359"/>
        <end position="378"/>
    </location>
</feature>
<feature type="transmembrane region" description="Helical" evidence="7">
    <location>
        <begin position="120"/>
        <end position="140"/>
    </location>
</feature>
<feature type="transmembrane region" description="Helical" evidence="7">
    <location>
        <begin position="146"/>
        <end position="169"/>
    </location>
</feature>
<keyword evidence="3 7" id="KW-0812">Transmembrane</keyword>
<feature type="transmembrane region" description="Helical" evidence="7">
    <location>
        <begin position="521"/>
        <end position="542"/>
    </location>
</feature>
<comment type="caution">
    <text evidence="9">The sequence shown here is derived from an EMBL/GenBank/DDBJ whole genome shotgun (WGS) entry which is preliminary data.</text>
</comment>
<feature type="transmembrane region" description="Helical" evidence="7">
    <location>
        <begin position="209"/>
        <end position="230"/>
    </location>
</feature>
<dbReference type="PANTHER" id="PTHR23501">
    <property type="entry name" value="MAJOR FACILITATOR SUPERFAMILY"/>
    <property type="match status" value="1"/>
</dbReference>
<feature type="compositionally biased region" description="Basic and acidic residues" evidence="6">
    <location>
        <begin position="1"/>
        <end position="11"/>
    </location>
</feature>
<dbReference type="Gene3D" id="1.20.1720.10">
    <property type="entry name" value="Multidrug resistance protein D"/>
    <property type="match status" value="1"/>
</dbReference>
<feature type="transmembrane region" description="Helical" evidence="7">
    <location>
        <begin position="53"/>
        <end position="79"/>
    </location>
</feature>
<dbReference type="InterPro" id="IPR020846">
    <property type="entry name" value="MFS_dom"/>
</dbReference>
<dbReference type="Pfam" id="PF07690">
    <property type="entry name" value="MFS_1"/>
    <property type="match status" value="1"/>
</dbReference>
<comment type="subcellular location">
    <subcellularLocation>
        <location evidence="1">Membrane</location>
        <topology evidence="1">Multi-pass membrane protein</topology>
    </subcellularLocation>
</comment>
<feature type="transmembrane region" description="Helical" evidence="7">
    <location>
        <begin position="91"/>
        <end position="108"/>
    </location>
</feature>
<evidence type="ECO:0000256" key="1">
    <source>
        <dbReference type="ARBA" id="ARBA00004141"/>
    </source>
</evidence>
<evidence type="ECO:0000256" key="3">
    <source>
        <dbReference type="ARBA" id="ARBA00022692"/>
    </source>
</evidence>
<feature type="domain" description="Major facilitator superfamily (MFS) profile" evidence="8">
    <location>
        <begin position="56"/>
        <end position="547"/>
    </location>
</feature>
<dbReference type="GO" id="GO:0005886">
    <property type="term" value="C:plasma membrane"/>
    <property type="evidence" value="ECO:0007669"/>
    <property type="project" value="TreeGrafter"/>
</dbReference>
<protein>
    <recommendedName>
        <fullName evidence="8">Major facilitator superfamily (MFS) profile domain-containing protein</fullName>
    </recommendedName>
</protein>
<evidence type="ECO:0000256" key="4">
    <source>
        <dbReference type="ARBA" id="ARBA00022989"/>
    </source>
</evidence>